<feature type="compositionally biased region" description="Basic and acidic residues" evidence="1">
    <location>
        <begin position="63"/>
        <end position="74"/>
    </location>
</feature>
<name>A0ABS5NKX3_TSUPA</name>
<feature type="region of interest" description="Disordered" evidence="1">
    <location>
        <begin position="1"/>
        <end position="91"/>
    </location>
</feature>
<accession>A0ABS5NKX3</accession>
<protein>
    <submittedName>
        <fullName evidence="2">Uncharacterized protein</fullName>
    </submittedName>
</protein>
<evidence type="ECO:0000313" key="3">
    <source>
        <dbReference type="Proteomes" id="UP000676853"/>
    </source>
</evidence>
<gene>
    <name evidence="2" type="ORF">KFZ73_26125</name>
</gene>
<dbReference type="RefSeq" id="WP_212555633.1">
    <property type="nucleotide sequence ID" value="NZ_JAGXOE010000381.1"/>
</dbReference>
<comment type="caution">
    <text evidence="2">The sequence shown here is derived from an EMBL/GenBank/DDBJ whole genome shotgun (WGS) entry which is preliminary data.</text>
</comment>
<feature type="compositionally biased region" description="Basic and acidic residues" evidence="1">
    <location>
        <begin position="1"/>
        <end position="10"/>
    </location>
</feature>
<organism evidence="2 3">
    <name type="scientific">Tsukamurella paurometabola</name>
    <name type="common">Corynebacterium paurometabolum</name>
    <dbReference type="NCBI Taxonomy" id="2061"/>
    <lineage>
        <taxon>Bacteria</taxon>
        <taxon>Bacillati</taxon>
        <taxon>Actinomycetota</taxon>
        <taxon>Actinomycetes</taxon>
        <taxon>Mycobacteriales</taxon>
        <taxon>Tsukamurellaceae</taxon>
        <taxon>Tsukamurella</taxon>
    </lineage>
</organism>
<feature type="compositionally biased region" description="Basic residues" evidence="1">
    <location>
        <begin position="17"/>
        <end position="31"/>
    </location>
</feature>
<keyword evidence="3" id="KW-1185">Reference proteome</keyword>
<evidence type="ECO:0000313" key="2">
    <source>
        <dbReference type="EMBL" id="MBS4104695.1"/>
    </source>
</evidence>
<sequence>ASHTDDRQEQPLETLLRHRTLPPGTRRRRRIATSLGDGIATRMYSGHQSINSLPQHRPTPKGWKKEGKGAREPGDALNLTSPGRLVKYLNP</sequence>
<dbReference type="Proteomes" id="UP000676853">
    <property type="component" value="Unassembled WGS sequence"/>
</dbReference>
<reference evidence="2 3" key="1">
    <citation type="submission" date="2021-04" db="EMBL/GenBank/DDBJ databases">
        <title>Whole genome sequence analysis of a thiophenic sulfur metabolizing bacteria.</title>
        <authorList>
            <person name="Akhtar N."/>
            <person name="Akram J."/>
            <person name="Aslam A."/>
        </authorList>
    </citation>
    <scope>NUCLEOTIDE SEQUENCE [LARGE SCALE GENOMIC DNA]</scope>
    <source>
        <strain evidence="2 3">3OW</strain>
    </source>
</reference>
<proteinExistence type="predicted"/>
<feature type="non-terminal residue" evidence="2">
    <location>
        <position position="1"/>
    </location>
</feature>
<evidence type="ECO:0000256" key="1">
    <source>
        <dbReference type="SAM" id="MobiDB-lite"/>
    </source>
</evidence>
<dbReference type="EMBL" id="JAGXOE010000381">
    <property type="protein sequence ID" value="MBS4104695.1"/>
    <property type="molecule type" value="Genomic_DNA"/>
</dbReference>